<name>A0A8J6NIR6_9CHLR</name>
<dbReference type="Proteomes" id="UP000614469">
    <property type="component" value="Unassembled WGS sequence"/>
</dbReference>
<sequence>MSPCPFLIVVDSADGGSAFYTFYIGSNDNYIALSEFDVAQNVEWGGYDISKSYSIRHNQWYTFRFELDQSTLSFYVDDKLASTTEANLPLVRESGGIGFYIGGNEEVHLDDIKVWSLSEQDTPAHSTEAAASLVSNKLIRPCEWDVRINLTGFEPNSVITVSSNYSETVCSDGSQVTSAWTVDYQKKTDALGNLVTSYLHKGTGDYNYSYVDEKGNRASLSFSTEP</sequence>
<dbReference type="EMBL" id="JACNJN010000072">
    <property type="protein sequence ID" value="MBC8334567.1"/>
    <property type="molecule type" value="Genomic_DNA"/>
</dbReference>
<evidence type="ECO:0000313" key="2">
    <source>
        <dbReference type="Proteomes" id="UP000614469"/>
    </source>
</evidence>
<dbReference type="InterPro" id="IPR013320">
    <property type="entry name" value="ConA-like_dom_sf"/>
</dbReference>
<protein>
    <submittedName>
        <fullName evidence="1">Uncharacterized protein</fullName>
    </submittedName>
</protein>
<proteinExistence type="predicted"/>
<dbReference type="Gene3D" id="2.60.120.560">
    <property type="entry name" value="Exo-inulinase, domain 1"/>
    <property type="match status" value="1"/>
</dbReference>
<dbReference type="SUPFAM" id="SSF49899">
    <property type="entry name" value="Concanavalin A-like lectins/glucanases"/>
    <property type="match status" value="1"/>
</dbReference>
<dbReference type="AlphaFoldDB" id="A0A8J6NIR6"/>
<organism evidence="1 2">
    <name type="scientific">Candidatus Desulfolinea nitratireducens</name>
    <dbReference type="NCBI Taxonomy" id="2841698"/>
    <lineage>
        <taxon>Bacteria</taxon>
        <taxon>Bacillati</taxon>
        <taxon>Chloroflexota</taxon>
        <taxon>Anaerolineae</taxon>
        <taxon>Anaerolineales</taxon>
        <taxon>Anaerolineales incertae sedis</taxon>
        <taxon>Candidatus Desulfolinea</taxon>
    </lineage>
</organism>
<gene>
    <name evidence="1" type="ORF">H8E29_04825</name>
</gene>
<reference evidence="1 2" key="1">
    <citation type="submission" date="2020-08" db="EMBL/GenBank/DDBJ databases">
        <title>Bridging the membrane lipid divide: bacteria of the FCB group superphylum have the potential to synthesize archaeal ether lipids.</title>
        <authorList>
            <person name="Villanueva L."/>
            <person name="Von Meijenfeldt F.A.B."/>
            <person name="Westbye A.B."/>
            <person name="Yadav S."/>
            <person name="Hopmans E.C."/>
            <person name="Dutilh B.E."/>
            <person name="Sinninghe Damste J.S."/>
        </authorList>
    </citation>
    <scope>NUCLEOTIDE SEQUENCE [LARGE SCALE GENOMIC DNA]</scope>
    <source>
        <strain evidence="1">NIOZ-UU36</strain>
    </source>
</reference>
<evidence type="ECO:0000313" key="1">
    <source>
        <dbReference type="EMBL" id="MBC8334567.1"/>
    </source>
</evidence>
<accession>A0A8J6NIR6</accession>
<comment type="caution">
    <text evidence="1">The sequence shown here is derived from an EMBL/GenBank/DDBJ whole genome shotgun (WGS) entry which is preliminary data.</text>
</comment>